<feature type="domain" description="Ig-like" evidence="1">
    <location>
        <begin position="216"/>
        <end position="293"/>
    </location>
</feature>
<dbReference type="Proteomes" id="UP000694404">
    <property type="component" value="Unplaced"/>
</dbReference>
<dbReference type="PANTHER" id="PTHR47243">
    <property type="entry name" value="SIALOADHESIN"/>
    <property type="match status" value="1"/>
</dbReference>
<proteinExistence type="predicted"/>
<organism evidence="2 3">
    <name type="scientific">Chelonoidis abingdonii</name>
    <name type="common">Abingdon island giant tortoise</name>
    <name type="synonym">Testudo abingdonii</name>
    <dbReference type="NCBI Taxonomy" id="106734"/>
    <lineage>
        <taxon>Eukaryota</taxon>
        <taxon>Metazoa</taxon>
        <taxon>Chordata</taxon>
        <taxon>Craniata</taxon>
        <taxon>Vertebrata</taxon>
        <taxon>Euteleostomi</taxon>
        <taxon>Archelosauria</taxon>
        <taxon>Testudinata</taxon>
        <taxon>Testudines</taxon>
        <taxon>Cryptodira</taxon>
        <taxon>Durocryptodira</taxon>
        <taxon>Testudinoidea</taxon>
        <taxon>Testudinidae</taxon>
        <taxon>Chelonoidis</taxon>
    </lineage>
</organism>
<dbReference type="SMART" id="SM00408">
    <property type="entry name" value="IGc2"/>
    <property type="match status" value="1"/>
</dbReference>
<dbReference type="GO" id="GO:0005769">
    <property type="term" value="C:early endosome"/>
    <property type="evidence" value="ECO:0007669"/>
    <property type="project" value="TreeGrafter"/>
</dbReference>
<dbReference type="InterPro" id="IPR013106">
    <property type="entry name" value="Ig_V-set"/>
</dbReference>
<dbReference type="Ensembl" id="ENSCABT00000007949.1">
    <property type="protein sequence ID" value="ENSCABP00000007279.1"/>
    <property type="gene ID" value="ENSCABG00000005224.1"/>
</dbReference>
<dbReference type="Gene3D" id="2.60.40.10">
    <property type="entry name" value="Immunoglobulins"/>
    <property type="match status" value="3"/>
</dbReference>
<dbReference type="PANTHER" id="PTHR47243:SF1">
    <property type="entry name" value="SIALOADHESIN"/>
    <property type="match status" value="1"/>
</dbReference>
<dbReference type="GO" id="GO:0046790">
    <property type="term" value="F:virion binding"/>
    <property type="evidence" value="ECO:0007669"/>
    <property type="project" value="TreeGrafter"/>
</dbReference>
<evidence type="ECO:0000313" key="2">
    <source>
        <dbReference type="Ensembl" id="ENSCABP00000007279.1"/>
    </source>
</evidence>
<dbReference type="SUPFAM" id="SSF48726">
    <property type="entry name" value="Immunoglobulin"/>
    <property type="match status" value="3"/>
</dbReference>
<dbReference type="Pfam" id="PF07686">
    <property type="entry name" value="V-set"/>
    <property type="match status" value="1"/>
</dbReference>
<keyword evidence="3" id="KW-1185">Reference proteome</keyword>
<evidence type="ECO:0000259" key="1">
    <source>
        <dbReference type="PROSITE" id="PS50835"/>
    </source>
</evidence>
<dbReference type="GeneTree" id="ENSGT01150000286907"/>
<dbReference type="GO" id="GO:0075512">
    <property type="term" value="P:clathrin-dependent endocytosis of virus by host cell"/>
    <property type="evidence" value="ECO:0007669"/>
    <property type="project" value="TreeGrafter"/>
</dbReference>
<sequence length="373" mass="41064">PGDIKDSCILIPCTFSYPSTVTSTGIVAIWYKDYDNERIVIYHSATPSEVDGRFQGRTELLGNLASHNCTLLLRGVRSEDSGKYNFRFEINQGDRPSPCSFIYPHGLPLTTTCPLGPPALADSYVMPHNVPKETHLSLLCSSPVAQSLNPVFSLPHSAARMIATPAPEVQEGQGVNLTCHVSSNSSAMTKYSWYRNGQWLSEGLANSLVFQRVATARVLITPSTDVQEGDDVSLTCDVTGNAPEDATYTWYKNSHRLQESSDSFLAFPHITSGDTGSYHCKAHNPEGTSSSISPFLWRSVDSVSLMSVDSGADRCIALLLNYALGWVYCFSPEPLLEGGYSRSWLEIFQREIFPAGNADSSKAKRFAEMHRLW</sequence>
<dbReference type="SMART" id="SM00409">
    <property type="entry name" value="IG"/>
    <property type="match status" value="1"/>
</dbReference>
<protein>
    <submittedName>
        <fullName evidence="2">Sialic acid binding Ig like lectin 1</fullName>
    </submittedName>
</protein>
<dbReference type="AlphaFoldDB" id="A0A8C0GDF8"/>
<dbReference type="GO" id="GO:0005770">
    <property type="term" value="C:late endosome"/>
    <property type="evidence" value="ECO:0007669"/>
    <property type="project" value="TreeGrafter"/>
</dbReference>
<reference evidence="2" key="2">
    <citation type="submission" date="2025-09" db="UniProtKB">
        <authorList>
            <consortium name="Ensembl"/>
        </authorList>
    </citation>
    <scope>IDENTIFICATION</scope>
</reference>
<dbReference type="InterPro" id="IPR036179">
    <property type="entry name" value="Ig-like_dom_sf"/>
</dbReference>
<accession>A0A8C0GDF8</accession>
<dbReference type="Pfam" id="PF13895">
    <property type="entry name" value="Ig_2"/>
    <property type="match status" value="1"/>
</dbReference>
<dbReference type="InterPro" id="IPR003599">
    <property type="entry name" value="Ig_sub"/>
</dbReference>
<gene>
    <name evidence="2" type="primary">SIGLEC1</name>
</gene>
<dbReference type="InterPro" id="IPR003598">
    <property type="entry name" value="Ig_sub2"/>
</dbReference>
<dbReference type="GO" id="GO:0005886">
    <property type="term" value="C:plasma membrane"/>
    <property type="evidence" value="ECO:0007669"/>
    <property type="project" value="TreeGrafter"/>
</dbReference>
<dbReference type="InterPro" id="IPR007110">
    <property type="entry name" value="Ig-like_dom"/>
</dbReference>
<dbReference type="PROSITE" id="PS50835">
    <property type="entry name" value="IG_LIKE"/>
    <property type="match status" value="2"/>
</dbReference>
<dbReference type="InterPro" id="IPR013783">
    <property type="entry name" value="Ig-like_fold"/>
</dbReference>
<evidence type="ECO:0000313" key="3">
    <source>
        <dbReference type="Proteomes" id="UP000694404"/>
    </source>
</evidence>
<name>A0A8C0GDF8_CHEAB</name>
<feature type="domain" description="Ig-like" evidence="1">
    <location>
        <begin position="155"/>
        <end position="198"/>
    </location>
</feature>
<reference evidence="2" key="1">
    <citation type="submission" date="2025-08" db="UniProtKB">
        <authorList>
            <consortium name="Ensembl"/>
        </authorList>
    </citation>
    <scope>IDENTIFICATION</scope>
</reference>